<dbReference type="InterPro" id="IPR051606">
    <property type="entry name" value="Polyketide_Oxido-like"/>
</dbReference>
<dbReference type="SUPFAM" id="SSF51735">
    <property type="entry name" value="NAD(P)-binding Rossmann-fold domains"/>
    <property type="match status" value="1"/>
</dbReference>
<dbReference type="RefSeq" id="WP_137616387.1">
    <property type="nucleotide sequence ID" value="NZ_BJDI01000008.1"/>
</dbReference>
<dbReference type="EMBL" id="JBHSSE010000022">
    <property type="protein sequence ID" value="MFC6202440.1"/>
    <property type="molecule type" value="Genomic_DNA"/>
</dbReference>
<evidence type="ECO:0000313" key="2">
    <source>
        <dbReference type="EMBL" id="MFC6202440.1"/>
    </source>
</evidence>
<dbReference type="PANTHER" id="PTHR43355:SF2">
    <property type="entry name" value="FLAVIN REDUCTASE (NADPH)"/>
    <property type="match status" value="1"/>
</dbReference>
<reference evidence="3" key="1">
    <citation type="journal article" date="2019" name="Int. J. Syst. Evol. Microbiol.">
        <title>The Global Catalogue of Microorganisms (GCM) 10K type strain sequencing project: providing services to taxonomists for standard genome sequencing and annotation.</title>
        <authorList>
            <consortium name="The Broad Institute Genomics Platform"/>
            <consortium name="The Broad Institute Genome Sequencing Center for Infectious Disease"/>
            <person name="Wu L."/>
            <person name="Ma J."/>
        </authorList>
    </citation>
    <scope>NUCLEOTIDE SEQUENCE [LARGE SCALE GENOMIC DNA]</scope>
    <source>
        <strain evidence="3">CCM 8930</strain>
    </source>
</reference>
<evidence type="ECO:0000259" key="1">
    <source>
        <dbReference type="Pfam" id="PF13460"/>
    </source>
</evidence>
<dbReference type="InterPro" id="IPR016040">
    <property type="entry name" value="NAD(P)-bd_dom"/>
</dbReference>
<dbReference type="Proteomes" id="UP001596171">
    <property type="component" value="Unassembled WGS sequence"/>
</dbReference>
<protein>
    <submittedName>
        <fullName evidence="2">NAD(P)-dependent oxidoreductase</fullName>
    </submittedName>
</protein>
<gene>
    <name evidence="2" type="ORF">ACFP1L_11205</name>
</gene>
<keyword evidence="3" id="KW-1185">Reference proteome</keyword>
<dbReference type="Gene3D" id="3.40.50.720">
    <property type="entry name" value="NAD(P)-binding Rossmann-like Domain"/>
    <property type="match status" value="1"/>
</dbReference>
<proteinExistence type="predicted"/>
<dbReference type="InterPro" id="IPR036291">
    <property type="entry name" value="NAD(P)-bd_dom_sf"/>
</dbReference>
<accession>A0ABW1SLE3</accession>
<comment type="caution">
    <text evidence="2">The sequence shown here is derived from an EMBL/GenBank/DDBJ whole genome shotgun (WGS) entry which is preliminary data.</text>
</comment>
<feature type="domain" description="NAD(P)-binding" evidence="1">
    <location>
        <begin position="7"/>
        <end position="176"/>
    </location>
</feature>
<sequence length="215" mass="22588">MKLLIIGATGMAGSALTTTALAHNHEVTALGRSAEKLAKLPANPNLTTRTEDAFALTKAELVNFDVIIDAMATPPAQAYLHVDLATKLVAMLRNTNSPRLVFILGAGSLKTGDDDHLLVHDIEKSPEAANFVAIPQNQLGELQFLQTVTNVNWVGVSPAADFHAGDATPAILGTDHLLANAAGASVTTSGTMAATVLAEIETPKHHQERFTVANQ</sequence>
<dbReference type="PANTHER" id="PTHR43355">
    <property type="entry name" value="FLAVIN REDUCTASE (NADPH)"/>
    <property type="match status" value="1"/>
</dbReference>
<dbReference type="Pfam" id="PF13460">
    <property type="entry name" value="NAD_binding_10"/>
    <property type="match status" value="1"/>
</dbReference>
<evidence type="ECO:0000313" key="3">
    <source>
        <dbReference type="Proteomes" id="UP001596171"/>
    </source>
</evidence>
<name>A0ABW1SLE3_9LACO</name>
<organism evidence="2 3">
    <name type="scientific">Lactiplantibacillus nangangensis</name>
    <dbReference type="NCBI Taxonomy" id="2559917"/>
    <lineage>
        <taxon>Bacteria</taxon>
        <taxon>Bacillati</taxon>
        <taxon>Bacillota</taxon>
        <taxon>Bacilli</taxon>
        <taxon>Lactobacillales</taxon>
        <taxon>Lactobacillaceae</taxon>
        <taxon>Lactiplantibacillus</taxon>
    </lineage>
</organism>